<evidence type="ECO:0000313" key="2">
    <source>
        <dbReference type="Proteomes" id="UP000181884"/>
    </source>
</evidence>
<name>A0A1L8RI99_9ENTE</name>
<protein>
    <submittedName>
        <fullName evidence="1">Uncharacterized protein</fullName>
    </submittedName>
</protein>
<proteinExistence type="predicted"/>
<comment type="caution">
    <text evidence="1">The sequence shown here is derived from an EMBL/GenBank/DDBJ whole genome shotgun (WGS) entry which is preliminary data.</text>
</comment>
<dbReference type="Proteomes" id="UP000181884">
    <property type="component" value="Unassembled WGS sequence"/>
</dbReference>
<accession>A0A1L8RI99</accession>
<sequence length="231" mass="27252">MQGGIQELFSQRIQRLQSQLAIEAWSSRNKQLLFAYLNILLLKLTDLVGNASGLPIRKVMRETFLLDSELSIIEGLVEELYHWSAEQIIDIAREERIPYFEEKLVIDQRVKPYSIMQTDDDDSFPLLWETDKLPPNFWPQNMEVSKDWQETYRLLLNQAEKNKRLQDITETFTAVLKLDSQFRMLYGMKLNSSVYFSETVLLQEILTQYGRYYQNCLRNVDNHSILCLALE</sequence>
<organism evidence="1 2">
    <name type="scientific">Enterococcus canis</name>
    <dbReference type="NCBI Taxonomy" id="214095"/>
    <lineage>
        <taxon>Bacteria</taxon>
        <taxon>Bacillati</taxon>
        <taxon>Bacillota</taxon>
        <taxon>Bacilli</taxon>
        <taxon>Lactobacillales</taxon>
        <taxon>Enterococcaceae</taxon>
        <taxon>Enterococcus</taxon>
    </lineage>
</organism>
<evidence type="ECO:0000313" key="1">
    <source>
        <dbReference type="EMBL" id="OJG19500.1"/>
    </source>
</evidence>
<gene>
    <name evidence="1" type="ORF">RU97_GL001071</name>
</gene>
<reference evidence="1 2" key="1">
    <citation type="submission" date="2014-12" db="EMBL/GenBank/DDBJ databases">
        <title>Draft genome sequences of 29 type strains of Enterococci.</title>
        <authorList>
            <person name="Zhong Z."/>
            <person name="Sun Z."/>
            <person name="Liu W."/>
            <person name="Zhang W."/>
            <person name="Zhang H."/>
        </authorList>
    </citation>
    <scope>NUCLEOTIDE SEQUENCE [LARGE SCALE GENOMIC DNA]</scope>
    <source>
        <strain evidence="1 2">DSM 17029</strain>
    </source>
</reference>
<dbReference type="EMBL" id="JXKH01000002">
    <property type="protein sequence ID" value="OJG19500.1"/>
    <property type="molecule type" value="Genomic_DNA"/>
</dbReference>
<dbReference type="AlphaFoldDB" id="A0A1L8RI99"/>
<keyword evidence="2" id="KW-1185">Reference proteome</keyword>
<dbReference type="RefSeq" id="WP_067390238.1">
    <property type="nucleotide sequence ID" value="NZ_JXKH01000002.1"/>
</dbReference>